<evidence type="ECO:0000256" key="6">
    <source>
        <dbReference type="HAMAP-Rule" id="MF_01113"/>
    </source>
</evidence>
<dbReference type="InterPro" id="IPR001126">
    <property type="entry name" value="UmuC"/>
</dbReference>
<accession>A0ABT2TFR5</accession>
<keyword evidence="6" id="KW-0808">Transferase</keyword>
<keyword evidence="6" id="KW-0234">DNA repair</keyword>
<proteinExistence type="inferred from homology"/>
<dbReference type="Gene3D" id="1.10.150.20">
    <property type="entry name" value="5' to 3' exonuclease, C-terminal subdomain"/>
    <property type="match status" value="1"/>
</dbReference>
<comment type="subcellular location">
    <subcellularLocation>
        <location evidence="6">Cytoplasm</location>
    </subcellularLocation>
</comment>
<dbReference type="RefSeq" id="WP_262590590.1">
    <property type="nucleotide sequence ID" value="NZ_JAOQJQ010000001.1"/>
</dbReference>
<dbReference type="PANTHER" id="PTHR11076">
    <property type="entry name" value="DNA REPAIR POLYMERASE UMUC / TRANSFERASE FAMILY MEMBER"/>
    <property type="match status" value="1"/>
</dbReference>
<name>A0ABT2TFR5_9FIRM</name>
<dbReference type="Proteomes" id="UP001652442">
    <property type="component" value="Unassembled WGS sequence"/>
</dbReference>
<evidence type="ECO:0000256" key="2">
    <source>
        <dbReference type="ARBA" id="ARBA00022457"/>
    </source>
</evidence>
<keyword evidence="2 6" id="KW-0515">Mutator protein</keyword>
<dbReference type="Pfam" id="PF11798">
    <property type="entry name" value="IMS_HHH"/>
    <property type="match status" value="1"/>
</dbReference>
<comment type="caution">
    <text evidence="8">The sequence shown here is derived from an EMBL/GenBank/DDBJ whole genome shotgun (WGS) entry which is preliminary data.</text>
</comment>
<keyword evidence="6" id="KW-0460">Magnesium</keyword>
<dbReference type="SUPFAM" id="SSF100879">
    <property type="entry name" value="Lesion bypass DNA polymerase (Y-family), little finger domain"/>
    <property type="match status" value="1"/>
</dbReference>
<dbReference type="PANTHER" id="PTHR11076:SF35">
    <property type="entry name" value="DNA REPAIR PROTEIN HOMOLOG YOBH"/>
    <property type="match status" value="1"/>
</dbReference>
<dbReference type="InterPro" id="IPR043128">
    <property type="entry name" value="Rev_trsase/Diguanyl_cyclase"/>
</dbReference>
<dbReference type="EMBL" id="JAOQJQ010000001">
    <property type="protein sequence ID" value="MCU6761030.1"/>
    <property type="molecule type" value="Genomic_DNA"/>
</dbReference>
<dbReference type="CDD" id="cd03586">
    <property type="entry name" value="PolY_Pol_IV_kappa"/>
    <property type="match status" value="1"/>
</dbReference>
<evidence type="ECO:0000313" key="9">
    <source>
        <dbReference type="Proteomes" id="UP001652442"/>
    </source>
</evidence>
<dbReference type="PROSITE" id="PS50173">
    <property type="entry name" value="UMUC"/>
    <property type="match status" value="1"/>
</dbReference>
<comment type="subunit">
    <text evidence="6">Monomer.</text>
</comment>
<comment type="function">
    <text evidence="6">Poorly processive, error-prone DNA polymerase involved in untargeted mutagenesis. Copies undamaged DNA at stalled replication forks, which arise in vivo from mismatched or misaligned primer ends. These misaligned primers can be extended by PolIV. Exhibits no 3'-5' exonuclease (proofreading) activity. May be involved in translesional synthesis, in conjunction with the beta clamp from PolIII.</text>
</comment>
<evidence type="ECO:0000256" key="1">
    <source>
        <dbReference type="ARBA" id="ARBA00010945"/>
    </source>
</evidence>
<dbReference type="InterPro" id="IPR050116">
    <property type="entry name" value="DNA_polymerase-Y"/>
</dbReference>
<keyword evidence="3 6" id="KW-0548">Nucleotidyltransferase</keyword>
<keyword evidence="6" id="KW-0235">DNA replication</keyword>
<feature type="site" description="Substrate discrimination" evidence="6">
    <location>
        <position position="14"/>
    </location>
</feature>
<evidence type="ECO:0000313" key="8">
    <source>
        <dbReference type="EMBL" id="MCU6761030.1"/>
    </source>
</evidence>
<keyword evidence="5 6" id="KW-0239">DNA-directed DNA polymerase</keyword>
<dbReference type="InterPro" id="IPR022880">
    <property type="entry name" value="DNApol_IV"/>
</dbReference>
<dbReference type="InterPro" id="IPR024728">
    <property type="entry name" value="PolY_HhH_motif"/>
</dbReference>
<feature type="binding site" evidence="6">
    <location>
        <position position="9"/>
    </location>
    <ligand>
        <name>Mg(2+)</name>
        <dbReference type="ChEBI" id="CHEBI:18420"/>
    </ligand>
</feature>
<feature type="active site" evidence="6">
    <location>
        <position position="113"/>
    </location>
</feature>
<dbReference type="Pfam" id="PF00817">
    <property type="entry name" value="IMS"/>
    <property type="match status" value="1"/>
</dbReference>
<reference evidence="8 9" key="1">
    <citation type="journal article" date="2021" name="ISME Commun">
        <title>Automated analysis of genomic sequences facilitates high-throughput and comprehensive description of bacteria.</title>
        <authorList>
            <person name="Hitch T.C.A."/>
        </authorList>
    </citation>
    <scope>NUCLEOTIDE SEQUENCE [LARGE SCALE GENOMIC DNA]</scope>
    <source>
        <strain evidence="8 9">Sanger_109</strain>
    </source>
</reference>
<keyword evidence="6" id="KW-0963">Cytoplasm</keyword>
<evidence type="ECO:0000259" key="7">
    <source>
        <dbReference type="PROSITE" id="PS50173"/>
    </source>
</evidence>
<keyword evidence="9" id="KW-1185">Reference proteome</keyword>
<dbReference type="Gene3D" id="3.30.1490.100">
    <property type="entry name" value="DNA polymerase, Y-family, little finger domain"/>
    <property type="match status" value="1"/>
</dbReference>
<evidence type="ECO:0000256" key="5">
    <source>
        <dbReference type="ARBA" id="ARBA00022932"/>
    </source>
</evidence>
<dbReference type="Pfam" id="PF11799">
    <property type="entry name" value="IMS_C"/>
    <property type="match status" value="1"/>
</dbReference>
<keyword evidence="6" id="KW-0238">DNA-binding</keyword>
<dbReference type="HAMAP" id="MF_01113">
    <property type="entry name" value="DNApol_IV"/>
    <property type="match status" value="1"/>
</dbReference>
<dbReference type="SUPFAM" id="SSF56672">
    <property type="entry name" value="DNA/RNA polymerases"/>
    <property type="match status" value="1"/>
</dbReference>
<gene>
    <name evidence="6" type="primary">dinB</name>
    <name evidence="8" type="ORF">OCV88_01610</name>
</gene>
<keyword evidence="6" id="KW-0479">Metal-binding</keyword>
<dbReference type="InterPro" id="IPR043502">
    <property type="entry name" value="DNA/RNA_pol_sf"/>
</dbReference>
<dbReference type="InterPro" id="IPR036775">
    <property type="entry name" value="DNA_pol_Y-fam_lit_finger_sf"/>
</dbReference>
<keyword evidence="4 6" id="KW-0227">DNA damage</keyword>
<comment type="catalytic activity">
    <reaction evidence="6">
        <text>DNA(n) + a 2'-deoxyribonucleoside 5'-triphosphate = DNA(n+1) + diphosphate</text>
        <dbReference type="Rhea" id="RHEA:22508"/>
        <dbReference type="Rhea" id="RHEA-COMP:17339"/>
        <dbReference type="Rhea" id="RHEA-COMP:17340"/>
        <dbReference type="ChEBI" id="CHEBI:33019"/>
        <dbReference type="ChEBI" id="CHEBI:61560"/>
        <dbReference type="ChEBI" id="CHEBI:173112"/>
        <dbReference type="EC" id="2.7.7.7"/>
    </reaction>
</comment>
<feature type="domain" description="UmuC" evidence="7">
    <location>
        <begin position="5"/>
        <end position="194"/>
    </location>
</feature>
<comment type="similarity">
    <text evidence="1 6">Belongs to the DNA polymerase type-Y family.</text>
</comment>
<organism evidence="8 9">
    <name type="scientific">Brotonthovivens ammoniilytica</name>
    <dbReference type="NCBI Taxonomy" id="2981725"/>
    <lineage>
        <taxon>Bacteria</taxon>
        <taxon>Bacillati</taxon>
        <taxon>Bacillota</taxon>
        <taxon>Clostridia</taxon>
        <taxon>Lachnospirales</taxon>
        <taxon>Lachnospiraceae</taxon>
        <taxon>Brotonthovivens</taxon>
    </lineage>
</organism>
<dbReference type="EC" id="2.7.7.7" evidence="6"/>
<comment type="cofactor">
    <cofactor evidence="6">
        <name>Mg(2+)</name>
        <dbReference type="ChEBI" id="CHEBI:18420"/>
    </cofactor>
    <text evidence="6">Binds 2 magnesium ions per subunit.</text>
</comment>
<dbReference type="Gene3D" id="3.40.1170.60">
    <property type="match status" value="1"/>
</dbReference>
<evidence type="ECO:0000256" key="4">
    <source>
        <dbReference type="ARBA" id="ARBA00022763"/>
    </source>
</evidence>
<sequence>MEPIIFHVDVNSAFLSWEAVHRMNYLGVQTDLREELSAVGGDTAMRHGIILAKSIPAKKYGIQTGDSILKARQKCPGLLVVPPHYDLYERCSKALMQILKEYTPCVEQYSIDEAYMDMSGTKWLWGTPKEAAQQVRGKILKELGFTVNIGVSTNKVLAKMASDFKKPNRVHTLFPGEIENKMWSLPVGRLFFVGRATEQKLHSFGISTIGQLARTDPAFLKKTLKKHGEIIWAFANGRDADPVQAVPEPQKGYGSSTTIAFDVRDVPTAKLVLLALAETVGMRLRQAKVQAEVIAVGIKTYDFRYYGHQMTLSSATDITEEIYKYAVEIFMQMWDGTPIRHLGVYTGKIREALDMRQIDMFDRTDYGKLKMWNLAVDSVRKRYGPDALRRGVFVNHPLNIDHMSGGISREKRTVDYEAEQKESERKW</sequence>
<dbReference type="Gene3D" id="3.30.70.270">
    <property type="match status" value="1"/>
</dbReference>
<feature type="binding site" evidence="6">
    <location>
        <position position="112"/>
    </location>
    <ligand>
        <name>Mg(2+)</name>
        <dbReference type="ChEBI" id="CHEBI:18420"/>
    </ligand>
</feature>
<evidence type="ECO:0000256" key="3">
    <source>
        <dbReference type="ARBA" id="ARBA00022695"/>
    </source>
</evidence>
<dbReference type="InterPro" id="IPR017961">
    <property type="entry name" value="DNA_pol_Y-fam_little_finger"/>
</dbReference>
<protein>
    <recommendedName>
        <fullName evidence="6">DNA polymerase IV</fullName>
        <shortName evidence="6">Pol IV</shortName>
        <ecNumber evidence="6">2.7.7.7</ecNumber>
    </recommendedName>
</protein>